<feature type="region of interest" description="Disordered" evidence="1">
    <location>
        <begin position="271"/>
        <end position="295"/>
    </location>
</feature>
<feature type="signal peptide" evidence="3">
    <location>
        <begin position="1"/>
        <end position="31"/>
    </location>
</feature>
<gene>
    <name evidence="5" type="ORF">DZC30_19695</name>
</gene>
<accession>A0A373FBA1</accession>
<dbReference type="Pfam" id="PF04536">
    <property type="entry name" value="TPM_phosphatase"/>
    <property type="match status" value="1"/>
</dbReference>
<feature type="transmembrane region" description="Helical" evidence="2">
    <location>
        <begin position="243"/>
        <end position="263"/>
    </location>
</feature>
<feature type="chain" id="PRO_5017028320" evidence="3">
    <location>
        <begin position="32"/>
        <end position="295"/>
    </location>
</feature>
<evidence type="ECO:0000256" key="3">
    <source>
        <dbReference type="SAM" id="SignalP"/>
    </source>
</evidence>
<dbReference type="Proteomes" id="UP000261948">
    <property type="component" value="Unassembled WGS sequence"/>
</dbReference>
<keyword evidence="2" id="KW-1133">Transmembrane helix</keyword>
<dbReference type="InterPro" id="IPR007621">
    <property type="entry name" value="TPM_dom"/>
</dbReference>
<keyword evidence="2" id="KW-0472">Membrane</keyword>
<keyword evidence="3" id="KW-0732">Signal</keyword>
<dbReference type="PANTHER" id="PTHR30373:SF2">
    <property type="entry name" value="UPF0603 PROTEIN YGCG"/>
    <property type="match status" value="1"/>
</dbReference>
<feature type="domain" description="TPM" evidence="4">
    <location>
        <begin position="53"/>
        <end position="175"/>
    </location>
</feature>
<feature type="transmembrane region" description="Helical" evidence="2">
    <location>
        <begin position="220"/>
        <end position="237"/>
    </location>
</feature>
<dbReference type="PANTHER" id="PTHR30373">
    <property type="entry name" value="UPF0603 PROTEIN YGCG"/>
    <property type="match status" value="1"/>
</dbReference>
<name>A0A373FBA1_COMTE</name>
<organism evidence="5 6">
    <name type="scientific">Comamonas testosteroni</name>
    <name type="common">Pseudomonas testosteroni</name>
    <dbReference type="NCBI Taxonomy" id="285"/>
    <lineage>
        <taxon>Bacteria</taxon>
        <taxon>Pseudomonadati</taxon>
        <taxon>Pseudomonadota</taxon>
        <taxon>Betaproteobacteria</taxon>
        <taxon>Burkholderiales</taxon>
        <taxon>Comamonadaceae</taxon>
        <taxon>Comamonas</taxon>
    </lineage>
</organism>
<evidence type="ECO:0000259" key="4">
    <source>
        <dbReference type="Pfam" id="PF04536"/>
    </source>
</evidence>
<dbReference type="Gene3D" id="3.10.310.50">
    <property type="match status" value="1"/>
</dbReference>
<evidence type="ECO:0000256" key="1">
    <source>
        <dbReference type="SAM" id="MobiDB-lite"/>
    </source>
</evidence>
<protein>
    <submittedName>
        <fullName evidence="5">YgcG family protein</fullName>
    </submittedName>
</protein>
<evidence type="ECO:0000313" key="5">
    <source>
        <dbReference type="EMBL" id="RGE40745.1"/>
    </source>
</evidence>
<evidence type="ECO:0000313" key="6">
    <source>
        <dbReference type="Proteomes" id="UP000261948"/>
    </source>
</evidence>
<feature type="transmembrane region" description="Helical" evidence="2">
    <location>
        <begin position="195"/>
        <end position="213"/>
    </location>
</feature>
<keyword evidence="2" id="KW-0812">Transmembrane</keyword>
<dbReference type="OrthoDB" id="9810918at2"/>
<proteinExistence type="predicted"/>
<dbReference type="AlphaFoldDB" id="A0A373FBA1"/>
<keyword evidence="6" id="KW-1185">Reference proteome</keyword>
<evidence type="ECO:0000256" key="2">
    <source>
        <dbReference type="SAM" id="Phobius"/>
    </source>
</evidence>
<reference evidence="5 6" key="1">
    <citation type="submission" date="2018-08" db="EMBL/GenBank/DDBJ databases">
        <title>Comamonas testosteroni strain SWCO2.</title>
        <authorList>
            <person name="Jiang N."/>
            <person name="Zhang X.Z."/>
        </authorList>
    </citation>
    <scope>NUCLEOTIDE SEQUENCE [LARGE SCALE GENOMIC DNA]</scope>
    <source>
        <strain evidence="5 6">SWCO2</strain>
    </source>
</reference>
<sequence length="295" mass="30665">MQKRPSVLIFNALTAIVFAWLCLLTTVPAWAQSSAGTPPPSQLQPVPALTGRVIDTSGTLGSGDVQALSQQLEQLEADTGAQLVVLMVPSTAPEDIAAYAWRVASEWKLGRKDIGDGALIVVAKDERRMRIEVARKLEGAIPDIQAARIMDETMQPRFKAGDYAGGLSAAIDRLALLIKGEQLPAPEPSESASPSSFGVTLVALFWLLGAPAARWMLGRFKASLLVGAATGVAVFVMERSLQIALGAAVIGMLITLLGWFRLLSGGRGGGRGGKGGGFRSGGGGRFGGGGASGGW</sequence>
<dbReference type="EMBL" id="QURR01000033">
    <property type="protein sequence ID" value="RGE40745.1"/>
    <property type="molecule type" value="Genomic_DNA"/>
</dbReference>
<comment type="caution">
    <text evidence="5">The sequence shown here is derived from an EMBL/GenBank/DDBJ whole genome shotgun (WGS) entry which is preliminary data.</text>
</comment>